<comment type="caution">
    <text evidence="2">The sequence shown here is derived from an EMBL/GenBank/DDBJ whole genome shotgun (WGS) entry which is preliminary data.</text>
</comment>
<accession>A0A251X7D4</accession>
<keyword evidence="3" id="KW-1185">Reference proteome</keyword>
<evidence type="ECO:0000313" key="2">
    <source>
        <dbReference type="EMBL" id="OUD13099.1"/>
    </source>
</evidence>
<reference evidence="2 3" key="1">
    <citation type="submission" date="2016-12" db="EMBL/GenBank/DDBJ databases">
        <title>Thioflexothrix psekupsii D3 genome sequencing and assembly.</title>
        <authorList>
            <person name="Fomenkov A."/>
            <person name="Vincze T."/>
            <person name="Grabovich M."/>
            <person name="Anton B.P."/>
            <person name="Dubinina G."/>
            <person name="Orlova M."/>
            <person name="Belousova E."/>
            <person name="Roberts R.J."/>
        </authorList>
    </citation>
    <scope>NUCLEOTIDE SEQUENCE [LARGE SCALE GENOMIC DNA]</scope>
    <source>
        <strain evidence="2">D3</strain>
    </source>
</reference>
<sequence>MIKLPINTILGKLEYVEIFDFFDIPRLFLCQNAVGTKYLVLCIYDDIETYEWLYMEISNGRLSAILLKHISLYDAFVNPENDHLLKVSSDYDGNSCVSHILPDSLPIDDLPDKDAFIAYNGKIKTDFSLIDVRDAALSSRRDVFNFHFYPQDTRLPEMSIKLIGAVLVAFQNLVDSLGEYCYGSVTSKSVISRKAISTRTRLNAVQIFDGSFGLQLKSHKDIDLFADIDSSSNNLISNSLEQLSDLLSAADNEKILTEKLHQFQGRVGSKYKAFLTELINLDSPMKAEWGSADKNKGGTYQLSKEEIARALDIVSKVETEQDETIELTAELVGAYTDTKRFKIKNLKDNESYSGSISKEALNDVLHAELNGTYSVALKKIIETNPSSGQESIKWDLVKLQKKY</sequence>
<protein>
    <recommendedName>
        <fullName evidence="1">DUF6575 domain-containing protein</fullName>
    </recommendedName>
</protein>
<dbReference type="Pfam" id="PF20215">
    <property type="entry name" value="DUF6575"/>
    <property type="match status" value="1"/>
</dbReference>
<proteinExistence type="predicted"/>
<name>A0A251X7D4_9GAMM</name>
<dbReference type="RefSeq" id="WP_086488546.1">
    <property type="nucleotide sequence ID" value="NZ_MSLT01000018.1"/>
</dbReference>
<dbReference type="OrthoDB" id="507999at2"/>
<dbReference type="Proteomes" id="UP000194798">
    <property type="component" value="Unassembled WGS sequence"/>
</dbReference>
<evidence type="ECO:0000313" key="3">
    <source>
        <dbReference type="Proteomes" id="UP000194798"/>
    </source>
</evidence>
<dbReference type="EMBL" id="MSLT01000018">
    <property type="protein sequence ID" value="OUD13099.1"/>
    <property type="molecule type" value="Genomic_DNA"/>
</dbReference>
<dbReference type="InterPro" id="IPR046482">
    <property type="entry name" value="DUF6575"/>
</dbReference>
<evidence type="ECO:0000259" key="1">
    <source>
        <dbReference type="Pfam" id="PF20215"/>
    </source>
</evidence>
<dbReference type="AlphaFoldDB" id="A0A251X7D4"/>
<gene>
    <name evidence="2" type="ORF">TPSD3_10645</name>
</gene>
<organism evidence="2 3">
    <name type="scientific">Thioflexithrix psekupsensis</name>
    <dbReference type="NCBI Taxonomy" id="1570016"/>
    <lineage>
        <taxon>Bacteria</taxon>
        <taxon>Pseudomonadati</taxon>
        <taxon>Pseudomonadota</taxon>
        <taxon>Gammaproteobacteria</taxon>
        <taxon>Thiotrichales</taxon>
        <taxon>Thioflexithrix</taxon>
    </lineage>
</organism>
<feature type="domain" description="DUF6575" evidence="1">
    <location>
        <begin position="4"/>
        <end position="176"/>
    </location>
</feature>